<dbReference type="SUPFAM" id="SSF53383">
    <property type="entry name" value="PLP-dependent transferases"/>
    <property type="match status" value="1"/>
</dbReference>
<evidence type="ECO:0000256" key="2">
    <source>
        <dbReference type="ARBA" id="ARBA00022898"/>
    </source>
</evidence>
<dbReference type="InterPro" id="IPR015424">
    <property type="entry name" value="PyrdxlP-dep_Trfase"/>
</dbReference>
<organism evidence="7 8">
    <name type="scientific">Vibrio porteresiae DSM 19223</name>
    <dbReference type="NCBI Taxonomy" id="1123496"/>
    <lineage>
        <taxon>Bacteria</taxon>
        <taxon>Pseudomonadati</taxon>
        <taxon>Pseudomonadota</taxon>
        <taxon>Gammaproteobacteria</taxon>
        <taxon>Vibrionales</taxon>
        <taxon>Vibrionaceae</taxon>
        <taxon>Vibrio</taxon>
    </lineage>
</organism>
<keyword evidence="2" id="KW-0663">Pyridoxal phosphate</keyword>
<evidence type="ECO:0000256" key="5">
    <source>
        <dbReference type="ARBA" id="ARBA00023163"/>
    </source>
</evidence>
<dbReference type="CDD" id="cd07377">
    <property type="entry name" value="WHTH_GntR"/>
    <property type="match status" value="1"/>
</dbReference>
<dbReference type="Gene3D" id="3.40.640.10">
    <property type="entry name" value="Type I PLP-dependent aspartate aminotransferase-like (Major domain)"/>
    <property type="match status" value="1"/>
</dbReference>
<comment type="similarity">
    <text evidence="1">In the C-terminal section; belongs to the class-I pyridoxal-phosphate-dependent aminotransferase family.</text>
</comment>
<evidence type="ECO:0000256" key="1">
    <source>
        <dbReference type="ARBA" id="ARBA00005384"/>
    </source>
</evidence>
<dbReference type="PANTHER" id="PTHR46577:SF1">
    <property type="entry name" value="HTH-TYPE TRANSCRIPTIONAL REGULATORY PROTEIN GABR"/>
    <property type="match status" value="1"/>
</dbReference>
<protein>
    <submittedName>
        <fullName evidence="7">PLP-dependent aminotransferase family protein</fullName>
    </submittedName>
</protein>
<evidence type="ECO:0000259" key="6">
    <source>
        <dbReference type="PROSITE" id="PS50949"/>
    </source>
</evidence>
<dbReference type="CDD" id="cd00609">
    <property type="entry name" value="AAT_like"/>
    <property type="match status" value="1"/>
</dbReference>
<dbReference type="PANTHER" id="PTHR46577">
    <property type="entry name" value="HTH-TYPE TRANSCRIPTIONAL REGULATORY PROTEIN GABR"/>
    <property type="match status" value="1"/>
</dbReference>
<feature type="domain" description="HTH gntR-type" evidence="6">
    <location>
        <begin position="3"/>
        <end position="71"/>
    </location>
</feature>
<keyword evidence="5" id="KW-0804">Transcription</keyword>
<dbReference type="InterPro" id="IPR036390">
    <property type="entry name" value="WH_DNA-bd_sf"/>
</dbReference>
<dbReference type="Gene3D" id="1.10.10.10">
    <property type="entry name" value="Winged helix-like DNA-binding domain superfamily/Winged helix DNA-binding domain"/>
    <property type="match status" value="1"/>
</dbReference>
<dbReference type="InterPro" id="IPR004839">
    <property type="entry name" value="Aminotransferase_I/II_large"/>
</dbReference>
<gene>
    <name evidence="7" type="ORF">R8Z52_19120</name>
</gene>
<keyword evidence="7" id="KW-0032">Aminotransferase</keyword>
<dbReference type="GO" id="GO:0008483">
    <property type="term" value="F:transaminase activity"/>
    <property type="evidence" value="ECO:0007669"/>
    <property type="project" value="UniProtKB-KW"/>
</dbReference>
<reference evidence="7 8" key="1">
    <citation type="submission" date="2023-11" db="EMBL/GenBank/DDBJ databases">
        <title>Plant-associative lifestyle of Vibrio porteresiae and its evolutionary dynamics.</title>
        <authorList>
            <person name="Rameshkumar N."/>
            <person name="Kirti K."/>
        </authorList>
    </citation>
    <scope>NUCLEOTIDE SEQUENCE [LARGE SCALE GENOMIC DNA]</scope>
    <source>
        <strain evidence="7 8">MSSRF30</strain>
    </source>
</reference>
<dbReference type="InterPro" id="IPR015422">
    <property type="entry name" value="PyrdxlP-dep_Trfase_small"/>
</dbReference>
<dbReference type="RefSeq" id="WP_261897043.1">
    <property type="nucleotide sequence ID" value="NZ_AP024896.1"/>
</dbReference>
<dbReference type="Proteomes" id="UP001304071">
    <property type="component" value="Chromosome 2"/>
</dbReference>
<dbReference type="SMART" id="SM00345">
    <property type="entry name" value="HTH_GNTR"/>
    <property type="match status" value="1"/>
</dbReference>
<accession>A0ABZ0QKR3</accession>
<dbReference type="SUPFAM" id="SSF46785">
    <property type="entry name" value="Winged helix' DNA-binding domain"/>
    <property type="match status" value="1"/>
</dbReference>
<dbReference type="InterPro" id="IPR015421">
    <property type="entry name" value="PyrdxlP-dep_Trfase_major"/>
</dbReference>
<proteinExistence type="inferred from homology"/>
<keyword evidence="4" id="KW-0238">DNA-binding</keyword>
<dbReference type="PROSITE" id="PS50949">
    <property type="entry name" value="HTH_GNTR"/>
    <property type="match status" value="1"/>
</dbReference>
<dbReference type="InterPro" id="IPR000524">
    <property type="entry name" value="Tscrpt_reg_HTH_GntR"/>
</dbReference>
<dbReference type="InterPro" id="IPR051446">
    <property type="entry name" value="HTH_trans_reg/aminotransferase"/>
</dbReference>
<keyword evidence="8" id="KW-1185">Reference proteome</keyword>
<dbReference type="Pfam" id="PF00155">
    <property type="entry name" value="Aminotran_1_2"/>
    <property type="match status" value="1"/>
</dbReference>
<keyword evidence="7" id="KW-0808">Transferase</keyword>
<dbReference type="InterPro" id="IPR036388">
    <property type="entry name" value="WH-like_DNA-bd_sf"/>
</dbReference>
<keyword evidence="3" id="KW-0805">Transcription regulation</keyword>
<evidence type="ECO:0000256" key="3">
    <source>
        <dbReference type="ARBA" id="ARBA00023015"/>
    </source>
</evidence>
<evidence type="ECO:0000313" key="7">
    <source>
        <dbReference type="EMBL" id="WPC76641.1"/>
    </source>
</evidence>
<evidence type="ECO:0000256" key="4">
    <source>
        <dbReference type="ARBA" id="ARBA00023125"/>
    </source>
</evidence>
<dbReference type="Gene3D" id="3.90.1150.10">
    <property type="entry name" value="Aspartate Aminotransferase, domain 1"/>
    <property type="match status" value="1"/>
</dbReference>
<sequence length="450" mass="49575">MSETKYRQIARVIEQRIDNGHYPVDTKLPTHRQLALELDTTPATVAKAYQLLTEKQRIASHVGRGTFVCSTGSLSDVIHPTEEDGSYNLSILQPCLHYNVAPLSRAFQQATQTLPLDLMGYTEHSGLARHRMAGVAWAKQYGLVGGCAENTLLVDGAQHGLSLLIHALTKPGDTIAVEEVTYPGIMAIAKLADRHVVGLPMDQQGVTVSGLTEVVDQYKPSLVVIVPSHQNPTGITMPVERREQIAQVIARHKVWLVEDDIYGFLNEEPIPAITNFVPEYGFHITSLSKAISPALRCGFVKVPSSQLAHIEAHIRTNIWLSSPINYAASSLLIESGEAFALAQKQKEIAQKRQRIAHDILPTAEAATSSVSQGYHLWLPLPQGWQQDRFVMEAKSRDVLISSGSYFHAQESRDHHVRLSLMAVATEEGLKKSLTILAELLAKPAETVFPF</sequence>
<evidence type="ECO:0000313" key="8">
    <source>
        <dbReference type="Proteomes" id="UP001304071"/>
    </source>
</evidence>
<name>A0ABZ0QKR3_9VIBR</name>
<dbReference type="EMBL" id="CP138204">
    <property type="protein sequence ID" value="WPC76641.1"/>
    <property type="molecule type" value="Genomic_DNA"/>
</dbReference>
<dbReference type="Pfam" id="PF00392">
    <property type="entry name" value="GntR"/>
    <property type="match status" value="1"/>
</dbReference>